<evidence type="ECO:0000313" key="4">
    <source>
        <dbReference type="Proteomes" id="UP000013201"/>
    </source>
</evidence>
<evidence type="ECO:0000259" key="2">
    <source>
        <dbReference type="Pfam" id="PF13400"/>
    </source>
</evidence>
<dbReference type="Pfam" id="PF13400">
    <property type="entry name" value="Tad"/>
    <property type="match status" value="1"/>
</dbReference>
<dbReference type="AlphaFoldDB" id="N1MXQ7"/>
<dbReference type="InterPro" id="IPR028087">
    <property type="entry name" value="Tad_N"/>
</dbReference>
<feature type="domain" description="Putative Flp pilus-assembly TadG-like N-terminal" evidence="2">
    <location>
        <begin position="17"/>
        <end position="63"/>
    </location>
</feature>
<protein>
    <recommendedName>
        <fullName evidence="2">Putative Flp pilus-assembly TadG-like N-terminal domain-containing protein</fullName>
    </recommendedName>
</protein>
<dbReference type="EMBL" id="CAVK010000256">
    <property type="protein sequence ID" value="CCW20287.1"/>
    <property type="molecule type" value="Genomic_DNA"/>
</dbReference>
<dbReference type="OrthoDB" id="7624353at2"/>
<keyword evidence="1" id="KW-0812">Transmembrane</keyword>
<proteinExistence type="predicted"/>
<dbReference type="InterPro" id="IPR036465">
    <property type="entry name" value="vWFA_dom_sf"/>
</dbReference>
<keyword evidence="4" id="KW-1185">Reference proteome</keyword>
<sequence>MTRHTRSLRAITRHERGNVMMIFALTLIPLVFGAGMVIDYSRAARLQTKMNAITDATALYAVSQSMLSHSESETQAEAKSFFDDQAAMLNGLVYGQDVAIVVTDTTSPTLQRNVTVTYQASSSNIFGRVLSKASIDIGGTASANSTTAPDIDFYMLLDTSPSMALPATSAGLTALTTATGGCAFACHQTATSASDPGKTRQVNGAYVDYYYVAKTDLGLTLRSDLVTKAVEDLVDVAKETASSNNAGYRMALGNFDWSYHSIQDNPVALDSARSLVSKAQLLVVCRNNQRVCGINDTDMHTNFSTALASINGLMPTPGNGTKKSGDTPQAIMFLITDGMRDENYYGARKLGPMPTEMCDTIKARGIKIAVLYTEYLRESASDSWSITNVRAPYLDQPEKISPPLQSCASPGLFHKATTDSDISAALAVLFQKAVQAAHLTK</sequence>
<dbReference type="Proteomes" id="UP000013201">
    <property type="component" value="Unassembled WGS sequence"/>
</dbReference>
<evidence type="ECO:0000256" key="1">
    <source>
        <dbReference type="SAM" id="Phobius"/>
    </source>
</evidence>
<accession>N1MXQ7</accession>
<keyword evidence="1" id="KW-1133">Transmembrane helix</keyword>
<evidence type="ECO:0000313" key="3">
    <source>
        <dbReference type="EMBL" id="CCW20287.1"/>
    </source>
</evidence>
<feature type="transmembrane region" description="Helical" evidence="1">
    <location>
        <begin position="20"/>
        <end position="38"/>
    </location>
</feature>
<gene>
    <name evidence="3" type="ORF">EBBID32_46610</name>
</gene>
<comment type="caution">
    <text evidence="3">The sequence shown here is derived from an EMBL/GenBank/DDBJ whole genome shotgun (WGS) entry which is preliminary data.</text>
</comment>
<reference evidence="4" key="2">
    <citation type="submission" date="2013-04" db="EMBL/GenBank/DDBJ databases">
        <title>Bisphenol A degrading Sphingobium sp. strain BiD32.</title>
        <authorList>
            <person name="Nielsen J.L."/>
            <person name="Zhou N.A."/>
            <person name="Kjeldal H."/>
        </authorList>
    </citation>
    <scope>NUCLEOTIDE SEQUENCE [LARGE SCALE GENOMIC DNA]</scope>
    <source>
        <strain evidence="4">BiD32</strain>
    </source>
</reference>
<keyword evidence="1" id="KW-0472">Membrane</keyword>
<name>N1MXQ7_9SPHN</name>
<reference evidence="3 4" key="1">
    <citation type="submission" date="2013-03" db="EMBL/GenBank/DDBJ databases">
        <authorList>
            <person name="Le V."/>
        </authorList>
    </citation>
    <scope>NUCLEOTIDE SEQUENCE [LARGE SCALE GENOMIC DNA]</scope>
    <source>
        <strain evidence="3 4">BiD32</strain>
    </source>
</reference>
<dbReference type="RefSeq" id="WP_006967842.1">
    <property type="nucleotide sequence ID" value="NZ_CAVK010000256.1"/>
</dbReference>
<dbReference type="Gene3D" id="3.40.50.410">
    <property type="entry name" value="von Willebrand factor, type A domain"/>
    <property type="match status" value="1"/>
</dbReference>
<organism evidence="3 4">
    <name type="scientific">Sphingobium indicum BiD32</name>
    <dbReference type="NCBI Taxonomy" id="1301087"/>
    <lineage>
        <taxon>Bacteria</taxon>
        <taxon>Pseudomonadati</taxon>
        <taxon>Pseudomonadota</taxon>
        <taxon>Alphaproteobacteria</taxon>
        <taxon>Sphingomonadales</taxon>
        <taxon>Sphingomonadaceae</taxon>
        <taxon>Sphingobium</taxon>
    </lineage>
</organism>